<dbReference type="Gene3D" id="3.30.565.40">
    <property type="entry name" value="Fervidobacterium nodosum Rt17-B1 like"/>
    <property type="match status" value="1"/>
</dbReference>
<feature type="domain" description="DUF3298" evidence="3">
    <location>
        <begin position="159"/>
        <end position="246"/>
    </location>
</feature>
<dbReference type="InterPro" id="IPR037126">
    <property type="entry name" value="PdaC/RsiV-like_sf"/>
</dbReference>
<name>A0A1W9ZBA5_MYCAN</name>
<proteinExistence type="predicted"/>
<protein>
    <submittedName>
        <fullName evidence="4">Immunogenic protein MPB64</fullName>
    </submittedName>
</protein>
<dbReference type="RefSeq" id="WP_083116158.1">
    <property type="nucleotide sequence ID" value="NZ_JACKTS010000036.1"/>
</dbReference>
<dbReference type="InterPro" id="IPR021729">
    <property type="entry name" value="DUF3298"/>
</dbReference>
<dbReference type="OrthoDB" id="4696640at2"/>
<dbReference type="EMBL" id="MVHE01000087">
    <property type="protein sequence ID" value="ORA10886.1"/>
    <property type="molecule type" value="Genomic_DNA"/>
</dbReference>
<feature type="region of interest" description="Disordered" evidence="1">
    <location>
        <begin position="174"/>
        <end position="201"/>
    </location>
</feature>
<gene>
    <name evidence="4" type="ORF">BST12_26380</name>
</gene>
<keyword evidence="5" id="KW-1185">Reference proteome</keyword>
<evidence type="ECO:0000259" key="3">
    <source>
        <dbReference type="Pfam" id="PF11738"/>
    </source>
</evidence>
<keyword evidence="2" id="KW-0732">Signal</keyword>
<feature type="chain" id="PRO_5012664877" evidence="2">
    <location>
        <begin position="25"/>
        <end position="254"/>
    </location>
</feature>
<sequence>MRLFSVAVIVTAAAILGSSATAVAAPKDYCADLKGISNGRTCEIQLSDPGYSVDISMPLDYPDQKPVAEFISQTRDAFVNQAKSGAPHDKPYELRIKPTEYNSAIPPRGTQTVVFTVYQDAGSPQTTYKAFNWDQTYRKEILYTAKADDKQNTPLWRVDDPLQTVAPIVQAELQKQQAPPPAGAPTPSPQPGQPVTTTPPAASPIAQAALYNPANYQNFAVVNDGVIFFFDQGTLLPGAAQVLVPRSAIDPMLA</sequence>
<evidence type="ECO:0000313" key="5">
    <source>
        <dbReference type="Proteomes" id="UP000192284"/>
    </source>
</evidence>
<evidence type="ECO:0000256" key="2">
    <source>
        <dbReference type="SAM" id="SignalP"/>
    </source>
</evidence>
<dbReference type="Proteomes" id="UP000192284">
    <property type="component" value="Unassembled WGS sequence"/>
</dbReference>
<reference evidence="4 5" key="1">
    <citation type="submission" date="2017-02" db="EMBL/GenBank/DDBJ databases">
        <title>The new phylogeny of genus Mycobacterium.</title>
        <authorList>
            <person name="Tortoli E."/>
            <person name="Trovato A."/>
            <person name="Cirillo D.M."/>
        </authorList>
    </citation>
    <scope>NUCLEOTIDE SEQUENCE [LARGE SCALE GENOMIC DNA]</scope>
    <source>
        <strain evidence="4 5">DSM 45057</strain>
    </source>
</reference>
<evidence type="ECO:0000256" key="1">
    <source>
        <dbReference type="SAM" id="MobiDB-lite"/>
    </source>
</evidence>
<feature type="compositionally biased region" description="Pro residues" evidence="1">
    <location>
        <begin position="178"/>
        <end position="192"/>
    </location>
</feature>
<feature type="signal peptide" evidence="2">
    <location>
        <begin position="1"/>
        <end position="24"/>
    </location>
</feature>
<evidence type="ECO:0000313" key="4">
    <source>
        <dbReference type="EMBL" id="ORA10886.1"/>
    </source>
</evidence>
<comment type="caution">
    <text evidence="4">The sequence shown here is derived from an EMBL/GenBank/DDBJ whole genome shotgun (WGS) entry which is preliminary data.</text>
</comment>
<dbReference type="Gene3D" id="3.90.640.20">
    <property type="entry name" value="Heat-shock cognate protein, ATPase"/>
    <property type="match status" value="1"/>
</dbReference>
<dbReference type="Pfam" id="PF11738">
    <property type="entry name" value="DUF3298"/>
    <property type="match status" value="1"/>
</dbReference>
<dbReference type="AlphaFoldDB" id="A0A1W9ZBA5"/>
<organism evidence="4 5">
    <name type="scientific">Mycobacterium angelicum</name>
    <dbReference type="NCBI Taxonomy" id="470074"/>
    <lineage>
        <taxon>Bacteria</taxon>
        <taxon>Bacillati</taxon>
        <taxon>Actinomycetota</taxon>
        <taxon>Actinomycetes</taxon>
        <taxon>Mycobacteriales</taxon>
        <taxon>Mycobacteriaceae</taxon>
        <taxon>Mycobacterium</taxon>
    </lineage>
</organism>
<accession>A0A1W9ZBA5</accession>